<dbReference type="PANTHER" id="PTHR30055:SF148">
    <property type="entry name" value="TETR-FAMILY TRANSCRIPTIONAL REGULATOR"/>
    <property type="match status" value="1"/>
</dbReference>
<dbReference type="SUPFAM" id="SSF46689">
    <property type="entry name" value="Homeodomain-like"/>
    <property type="match status" value="1"/>
</dbReference>
<dbReference type="InterPro" id="IPR036271">
    <property type="entry name" value="Tet_transcr_reg_TetR-rel_C_sf"/>
</dbReference>
<gene>
    <name evidence="6" type="ORF">G9H71_09920</name>
</gene>
<dbReference type="Gene3D" id="1.10.10.60">
    <property type="entry name" value="Homeodomain-like"/>
    <property type="match status" value="1"/>
</dbReference>
<evidence type="ECO:0000256" key="2">
    <source>
        <dbReference type="ARBA" id="ARBA00023125"/>
    </source>
</evidence>
<evidence type="ECO:0000256" key="1">
    <source>
        <dbReference type="ARBA" id="ARBA00023015"/>
    </source>
</evidence>
<dbReference type="Proteomes" id="UP000800981">
    <property type="component" value="Unassembled WGS sequence"/>
</dbReference>
<dbReference type="InterPro" id="IPR001647">
    <property type="entry name" value="HTH_TetR"/>
</dbReference>
<keyword evidence="3" id="KW-0804">Transcription</keyword>
<evidence type="ECO:0000256" key="3">
    <source>
        <dbReference type="ARBA" id="ARBA00023163"/>
    </source>
</evidence>
<dbReference type="PROSITE" id="PS50977">
    <property type="entry name" value="HTH_TETR_2"/>
    <property type="match status" value="1"/>
</dbReference>
<evidence type="ECO:0000313" key="7">
    <source>
        <dbReference type="Proteomes" id="UP000800981"/>
    </source>
</evidence>
<keyword evidence="1" id="KW-0805">Transcription regulation</keyword>
<evidence type="ECO:0000256" key="4">
    <source>
        <dbReference type="PROSITE-ProRule" id="PRU00335"/>
    </source>
</evidence>
<dbReference type="SUPFAM" id="SSF48498">
    <property type="entry name" value="Tetracyclin repressor-like, C-terminal domain"/>
    <property type="match status" value="1"/>
</dbReference>
<dbReference type="InterPro" id="IPR050109">
    <property type="entry name" value="HTH-type_TetR-like_transc_reg"/>
</dbReference>
<keyword evidence="7" id="KW-1185">Reference proteome</keyword>
<evidence type="ECO:0000259" key="5">
    <source>
        <dbReference type="PROSITE" id="PS50977"/>
    </source>
</evidence>
<dbReference type="Gene3D" id="1.10.357.10">
    <property type="entry name" value="Tetracycline Repressor, domain 2"/>
    <property type="match status" value="1"/>
</dbReference>
<sequence>MTPNDTSREAELCRAALDLLVEVGYEAFSMDALAKRAHASKATIYRRWAGKPELIVEALAHEHRPEDLPDTGELRGDLLAFLLGFTRGDRAPEIFAAVAHAVRTDPRMCAAVQERLAEPHRRTSVQLVERAVARGELAPRALELGLFHDIGPSLVLSRLTAGQSVDEAFCAEVVDTVLLPVLRQS</sequence>
<dbReference type="Pfam" id="PF00440">
    <property type="entry name" value="TetR_N"/>
    <property type="match status" value="1"/>
</dbReference>
<name>A0ABX0GT90_9ACTN</name>
<comment type="caution">
    <text evidence="6">The sequence shown here is derived from an EMBL/GenBank/DDBJ whole genome shotgun (WGS) entry which is preliminary data.</text>
</comment>
<reference evidence="6 7" key="1">
    <citation type="submission" date="2020-03" db="EMBL/GenBank/DDBJ databases">
        <title>Two novel Motilibacter sp.</title>
        <authorList>
            <person name="Liu S."/>
        </authorList>
    </citation>
    <scope>NUCLEOTIDE SEQUENCE [LARGE SCALE GENOMIC DNA]</scope>
    <source>
        <strain evidence="6 7">E257</strain>
    </source>
</reference>
<protein>
    <submittedName>
        <fullName evidence="6">TetR/AcrR family transcriptional regulator</fullName>
    </submittedName>
</protein>
<dbReference type="EMBL" id="JAANNP010000004">
    <property type="protein sequence ID" value="NHC14097.1"/>
    <property type="molecule type" value="Genomic_DNA"/>
</dbReference>
<dbReference type="InterPro" id="IPR011075">
    <property type="entry name" value="TetR_C"/>
</dbReference>
<dbReference type="Pfam" id="PF16859">
    <property type="entry name" value="TetR_C_11"/>
    <property type="match status" value="1"/>
</dbReference>
<evidence type="ECO:0000313" key="6">
    <source>
        <dbReference type="EMBL" id="NHC14097.1"/>
    </source>
</evidence>
<feature type="domain" description="HTH tetR-type" evidence="5">
    <location>
        <begin position="6"/>
        <end position="66"/>
    </location>
</feature>
<dbReference type="PRINTS" id="PR00455">
    <property type="entry name" value="HTHTETR"/>
</dbReference>
<dbReference type="InterPro" id="IPR023772">
    <property type="entry name" value="DNA-bd_HTH_TetR-type_CS"/>
</dbReference>
<dbReference type="PANTHER" id="PTHR30055">
    <property type="entry name" value="HTH-TYPE TRANSCRIPTIONAL REGULATOR RUTR"/>
    <property type="match status" value="1"/>
</dbReference>
<keyword evidence="2 4" id="KW-0238">DNA-binding</keyword>
<dbReference type="RefSeq" id="WP_166281290.1">
    <property type="nucleotide sequence ID" value="NZ_JAANNP010000004.1"/>
</dbReference>
<proteinExistence type="predicted"/>
<accession>A0ABX0GT90</accession>
<feature type="DNA-binding region" description="H-T-H motif" evidence="4">
    <location>
        <begin position="29"/>
        <end position="48"/>
    </location>
</feature>
<dbReference type="InterPro" id="IPR009057">
    <property type="entry name" value="Homeodomain-like_sf"/>
</dbReference>
<organism evidence="6 7">
    <name type="scientific">Motilibacter deserti</name>
    <dbReference type="NCBI Taxonomy" id="2714956"/>
    <lineage>
        <taxon>Bacteria</taxon>
        <taxon>Bacillati</taxon>
        <taxon>Actinomycetota</taxon>
        <taxon>Actinomycetes</taxon>
        <taxon>Motilibacterales</taxon>
        <taxon>Motilibacteraceae</taxon>
        <taxon>Motilibacter</taxon>
    </lineage>
</organism>
<dbReference type="PROSITE" id="PS01081">
    <property type="entry name" value="HTH_TETR_1"/>
    <property type="match status" value="1"/>
</dbReference>